<dbReference type="InterPro" id="IPR036322">
    <property type="entry name" value="WD40_repeat_dom_sf"/>
</dbReference>
<dbReference type="PANTHER" id="PTHR46082:SF11">
    <property type="entry name" value="AAA+ ATPASE DOMAIN-CONTAINING PROTEIN-RELATED"/>
    <property type="match status" value="1"/>
</dbReference>
<dbReference type="InterPro" id="IPR015943">
    <property type="entry name" value="WD40/YVTN_repeat-like_dom_sf"/>
</dbReference>
<organism evidence="7 8">
    <name type="scientific">Talaromyces stipitatus (strain ATCC 10500 / CBS 375.48 / QM 6759 / NRRL 1006)</name>
    <name type="common">Penicillium stipitatum</name>
    <dbReference type="NCBI Taxonomy" id="441959"/>
    <lineage>
        <taxon>Eukaryota</taxon>
        <taxon>Fungi</taxon>
        <taxon>Dikarya</taxon>
        <taxon>Ascomycota</taxon>
        <taxon>Pezizomycotina</taxon>
        <taxon>Eurotiomycetes</taxon>
        <taxon>Eurotiomycetidae</taxon>
        <taxon>Eurotiales</taxon>
        <taxon>Trichocomaceae</taxon>
        <taxon>Talaromyces</taxon>
        <taxon>Talaromyces sect. Talaromyces</taxon>
    </lineage>
</organism>
<dbReference type="GO" id="GO:0009116">
    <property type="term" value="P:nucleoside metabolic process"/>
    <property type="evidence" value="ECO:0007669"/>
    <property type="project" value="InterPro"/>
</dbReference>
<dbReference type="InterPro" id="IPR053137">
    <property type="entry name" value="NLR-like"/>
</dbReference>
<dbReference type="SUPFAM" id="SSF53167">
    <property type="entry name" value="Purine and uridine phosphorylases"/>
    <property type="match status" value="1"/>
</dbReference>
<keyword evidence="2" id="KW-0677">Repeat</keyword>
<dbReference type="GeneID" id="8106215"/>
<dbReference type="PROSITE" id="PS50082">
    <property type="entry name" value="WD_REPEATS_2"/>
    <property type="match status" value="5"/>
</dbReference>
<dbReference type="Gene3D" id="3.40.50.300">
    <property type="entry name" value="P-loop containing nucleotide triphosphate hydrolases"/>
    <property type="match status" value="1"/>
</dbReference>
<evidence type="ECO:0000256" key="3">
    <source>
        <dbReference type="PROSITE-ProRule" id="PRU00221"/>
    </source>
</evidence>
<feature type="repeat" description="WD" evidence="3">
    <location>
        <begin position="937"/>
        <end position="978"/>
    </location>
</feature>
<dbReference type="InterPro" id="IPR027417">
    <property type="entry name" value="P-loop_NTPase"/>
</dbReference>
<evidence type="ECO:0000259" key="5">
    <source>
        <dbReference type="Pfam" id="PF01048"/>
    </source>
</evidence>
<protein>
    <submittedName>
        <fullName evidence="7">G-protein beta WD-40 repeats containing protein, putative</fullName>
    </submittedName>
</protein>
<dbReference type="SUPFAM" id="SSF50978">
    <property type="entry name" value="WD40 repeat-like"/>
    <property type="match status" value="1"/>
</dbReference>
<dbReference type="AlphaFoldDB" id="B8LY76"/>
<feature type="domain" description="Nephrocystin 3-like N-terminal" evidence="6">
    <location>
        <begin position="384"/>
        <end position="551"/>
    </location>
</feature>
<dbReference type="EMBL" id="EQ962652">
    <property type="protein sequence ID" value="EED23321.1"/>
    <property type="molecule type" value="Genomic_DNA"/>
</dbReference>
<feature type="repeat" description="WD" evidence="3">
    <location>
        <begin position="1096"/>
        <end position="1131"/>
    </location>
</feature>
<dbReference type="STRING" id="441959.B8LY76"/>
<evidence type="ECO:0000259" key="6">
    <source>
        <dbReference type="Pfam" id="PF24883"/>
    </source>
</evidence>
<keyword evidence="1 3" id="KW-0853">WD repeat</keyword>
<dbReference type="Gene3D" id="3.40.50.1580">
    <property type="entry name" value="Nucleoside phosphorylase domain"/>
    <property type="match status" value="1"/>
</dbReference>
<dbReference type="RefSeq" id="XP_002340708.1">
    <property type="nucleotide sequence ID" value="XM_002340667.1"/>
</dbReference>
<evidence type="ECO:0000256" key="4">
    <source>
        <dbReference type="SAM" id="MobiDB-lite"/>
    </source>
</evidence>
<dbReference type="OrthoDB" id="1577640at2759"/>
<proteinExistence type="predicted"/>
<dbReference type="InterPro" id="IPR035994">
    <property type="entry name" value="Nucleoside_phosphorylase_sf"/>
</dbReference>
<dbReference type="Proteomes" id="UP000001745">
    <property type="component" value="Unassembled WGS sequence"/>
</dbReference>
<evidence type="ECO:0000256" key="1">
    <source>
        <dbReference type="ARBA" id="ARBA00022574"/>
    </source>
</evidence>
<dbReference type="PROSITE" id="PS00678">
    <property type="entry name" value="WD_REPEATS_1"/>
    <property type="match status" value="5"/>
</dbReference>
<dbReference type="Pfam" id="PF01048">
    <property type="entry name" value="PNP_UDP_1"/>
    <property type="match status" value="1"/>
</dbReference>
<dbReference type="Pfam" id="PF24883">
    <property type="entry name" value="NPHP3_N"/>
    <property type="match status" value="1"/>
</dbReference>
<dbReference type="InterPro" id="IPR020472">
    <property type="entry name" value="WD40_PAC1"/>
</dbReference>
<name>B8LY76_TALSN</name>
<dbReference type="CDD" id="cd00200">
    <property type="entry name" value="WD40"/>
    <property type="match status" value="1"/>
</dbReference>
<feature type="repeat" description="WD" evidence="3">
    <location>
        <begin position="979"/>
        <end position="1010"/>
    </location>
</feature>
<gene>
    <name evidence="7" type="ORF">TSTA_067560</name>
</gene>
<dbReference type="OMA" id="LHENICG"/>
<dbReference type="PANTHER" id="PTHR46082">
    <property type="entry name" value="ATP/GTP-BINDING PROTEIN-RELATED"/>
    <property type="match status" value="1"/>
</dbReference>
<accession>B8LY76</accession>
<dbReference type="HOGENOM" id="CLU_000288_6_16_1"/>
<dbReference type="PROSITE" id="PS50294">
    <property type="entry name" value="WD_REPEATS_REGION"/>
    <property type="match status" value="5"/>
</dbReference>
<reference evidence="8" key="1">
    <citation type="journal article" date="2015" name="Genome Announc.">
        <title>Genome sequence of the AIDS-associated pathogen Penicillium marneffei (ATCC18224) and its near taxonomic relative Talaromyces stipitatus (ATCC10500).</title>
        <authorList>
            <person name="Nierman W.C."/>
            <person name="Fedorova-Abrams N.D."/>
            <person name="Andrianopoulos A."/>
        </authorList>
    </citation>
    <scope>NUCLEOTIDE SEQUENCE [LARGE SCALE GENOMIC DNA]</scope>
    <source>
        <strain evidence="8">ATCC 10500 / CBS 375.48 / QM 6759 / NRRL 1006</strain>
    </source>
</reference>
<dbReference type="PhylomeDB" id="B8LY76"/>
<feature type="region of interest" description="Disordered" evidence="4">
    <location>
        <begin position="1"/>
        <end position="37"/>
    </location>
</feature>
<evidence type="ECO:0000313" key="7">
    <source>
        <dbReference type="EMBL" id="EED23321.1"/>
    </source>
</evidence>
<dbReference type="InterPro" id="IPR056884">
    <property type="entry name" value="NPHP3-like_N"/>
</dbReference>
<dbReference type="VEuPathDB" id="FungiDB:TSTA_067560"/>
<dbReference type="InParanoid" id="B8LY76"/>
<dbReference type="SUPFAM" id="SSF52540">
    <property type="entry name" value="P-loop containing nucleoside triphosphate hydrolases"/>
    <property type="match status" value="1"/>
</dbReference>
<dbReference type="InterPro" id="IPR019775">
    <property type="entry name" value="WD40_repeat_CS"/>
</dbReference>
<dbReference type="Pfam" id="PF00400">
    <property type="entry name" value="WD40"/>
    <property type="match status" value="5"/>
</dbReference>
<evidence type="ECO:0000256" key="2">
    <source>
        <dbReference type="ARBA" id="ARBA00022737"/>
    </source>
</evidence>
<feature type="repeat" description="WD" evidence="3">
    <location>
        <begin position="1029"/>
        <end position="1070"/>
    </location>
</feature>
<feature type="domain" description="Nucleoside phosphorylase" evidence="5">
    <location>
        <begin position="47"/>
        <end position="330"/>
    </location>
</feature>
<dbReference type="InterPro" id="IPR001680">
    <property type="entry name" value="WD40_rpt"/>
</dbReference>
<evidence type="ECO:0000313" key="8">
    <source>
        <dbReference type="Proteomes" id="UP000001745"/>
    </source>
</evidence>
<sequence>MLKRKRQSSWEATGAIQPRQPPAPVHQSTDDESEPEQLKEIAPETITIAVFCALPYEVIAVIHCLDEEFACRPTTLGSQKYIYTFGRIGSHKIVIARPHQTGTVDAAHCATAVNQQFPNVKFALMVGIGAGIPNLPKVDIRLGDIVVSIPQNNHPGVIQYDFGKYEENGFVLKGSLDKPPPILISADGSLQHDEGLGRCPLKKILRHITRKPGFGRPDIEDILFDKSFSHVNEGDDCHMCETMGGNKLAREVRNRPMVHRGLILSGSGVIKNPSDRERLCRGYKDALCYEIGAAGIMDEIPCLVIRGICDYADTHKQVGWHYYAAAVAAAYCKAILCKVDSQSINLDTVGNLDQTIDMSKLPIAEGAYFDSYDDQHEPECLEGTRTELLQDIGDWVNNPEAKFIFWLSGMAGTGKSTVSRTVAKTLAGKGSLGASFFFKRGEGHRGNTKRFFPTVIRQLINNIPQLILGVRESLKNDPDIASKSLPEQFNKLLLRPLLAVTQSNLQPAPIIIVADALDECDQDKDIRIILHLLPEVLKSKFIHLRFFLTSRNEYHIQQSFKDIVSMHQNLVLHQIPESMLERDMTLYFEYEFSKMRRQHSFPPDWPGSQTIKTLVLRAMPLFISAAKLCRFIGNTKWVTEKRLKAILADQTMYASKFKSTYVPVLNQLLVDQDEWESQQSIDEFKNIVGVIIVVADPLSIHALSQLLCIEADDIQNRLDLFHSVLNVPKDLDTPVKLLHASFRDFLLDSKIKDSNPFWIDEKKVHDRLTMQCLIVMSHNLRRNICFLPEDNTERENIDARSIARCIKAEVQYSCRYWTHHLMQGSDPSSLLEDAFSILRDHILHWMEAMSILGLMSEAVIMVNTLNSLTAENQNPEISAFLYDARLFILKNRHLAEIAPLQLYSSALIFTPKTSVIRRGFEEQELPSWIYTYPRFTLEGHKESVTSMAFSSDEKLLASGSRDMTIQVWDTTTGAWQRTLRGHTDAICSVAFSPLLLASSSNDKTIKLWEIADGLIRLWDTITKDLKHEFRGHKGSIKPATISPCGRLLASICNDGTVNVWDICTGYLQRTVQGCLAIIFSLDNGLLALPMTLALEQAIYNQSVISVAFLKDERTLVSASIDGIVTIWDTNTRILQQNAENHGGLIPSMEFSFDGRLLASASWDKTVKLWDTETGKAITTFSGHGDIVLVGGVFFR</sequence>
<dbReference type="InterPro" id="IPR000845">
    <property type="entry name" value="Nucleoside_phosphorylase_d"/>
</dbReference>
<dbReference type="Gene3D" id="2.130.10.10">
    <property type="entry name" value="YVTN repeat-like/Quinoprotein amine dehydrogenase"/>
    <property type="match status" value="3"/>
</dbReference>
<dbReference type="GO" id="GO:0003824">
    <property type="term" value="F:catalytic activity"/>
    <property type="evidence" value="ECO:0007669"/>
    <property type="project" value="InterPro"/>
</dbReference>
<dbReference type="eggNOG" id="KOG0266">
    <property type="taxonomic scope" value="Eukaryota"/>
</dbReference>
<dbReference type="PRINTS" id="PR00320">
    <property type="entry name" value="GPROTEINBRPT"/>
</dbReference>
<keyword evidence="8" id="KW-1185">Reference proteome</keyword>
<dbReference type="SMART" id="SM00320">
    <property type="entry name" value="WD40"/>
    <property type="match status" value="5"/>
</dbReference>
<feature type="repeat" description="WD" evidence="3">
    <location>
        <begin position="1138"/>
        <end position="1179"/>
    </location>
</feature>